<accession>A0A3E2H5F6</accession>
<feature type="compositionally biased region" description="Polar residues" evidence="2">
    <location>
        <begin position="1"/>
        <end position="16"/>
    </location>
</feature>
<dbReference type="OrthoDB" id="3546279at2759"/>
<dbReference type="OMA" id="EPCIYDR"/>
<feature type="region of interest" description="Disordered" evidence="2">
    <location>
        <begin position="112"/>
        <end position="137"/>
    </location>
</feature>
<feature type="non-terminal residue" evidence="3">
    <location>
        <position position="476"/>
    </location>
</feature>
<dbReference type="SUPFAM" id="SSF57701">
    <property type="entry name" value="Zn2/Cys6 DNA-binding domain"/>
    <property type="match status" value="1"/>
</dbReference>
<dbReference type="Proteomes" id="UP000258309">
    <property type="component" value="Unassembled WGS sequence"/>
</dbReference>
<evidence type="ECO:0000313" key="4">
    <source>
        <dbReference type="Proteomes" id="UP000258309"/>
    </source>
</evidence>
<evidence type="ECO:0000313" key="3">
    <source>
        <dbReference type="EMBL" id="RFU28618.1"/>
    </source>
</evidence>
<dbReference type="GO" id="GO:0008270">
    <property type="term" value="F:zinc ion binding"/>
    <property type="evidence" value="ECO:0007669"/>
    <property type="project" value="InterPro"/>
</dbReference>
<keyword evidence="4" id="KW-1185">Reference proteome</keyword>
<protein>
    <recommendedName>
        <fullName evidence="5">Zn(2)-C6 fungal-type domain-containing protein</fullName>
    </recommendedName>
</protein>
<reference evidence="3 4" key="1">
    <citation type="submission" date="2018-05" db="EMBL/GenBank/DDBJ databases">
        <title>Draft genome sequence of Scytalidium lignicola DSM 105466, a ubiquitous saprotrophic fungus.</title>
        <authorList>
            <person name="Buettner E."/>
            <person name="Gebauer A.M."/>
            <person name="Hofrichter M."/>
            <person name="Liers C."/>
            <person name="Kellner H."/>
        </authorList>
    </citation>
    <scope>NUCLEOTIDE SEQUENCE [LARGE SCALE GENOMIC DNA]</scope>
    <source>
        <strain evidence="3 4">DSM 105466</strain>
    </source>
</reference>
<sequence length="476" mass="53519">MSDISPQSFDASSSTGTPPPDGNAGQFVPWKPEDAPTRKASARLYHKKSRNGCQHCRARRVKVRFNISVVCFPPPSSSFGHYTCDEVHPTCGSCQRHQVTCVYGRPIPNRNSEHPDINKRPEANNQTNSGFIDLPGETPEARHRRILELKLLYQYMTETGRSICLPSSKSTSQMVREVWVTGIPRLGFQNDSLLYSMYSVAALHLANTEPQNIEMIEASSTYLGLAIRTHRDEVIQLKKDNADAVCLTSSIIRVCAFAMLHERDLQPYTAPTQWLLMTNEAGSVFMEAWGLIADDPTSLTRVMITNSSEITGNGAVFRGTKPWELEATFGETNRQGFTYLLQRSKNNIENEPWNPEIQAAYETTVSFIGGVRLAIDAKRNAGDILRSLVLFPMLIQRRFIDLVRYEQPRALVVLAHYFALLARFGGFWWIGDAGRREVQGIHSVLPVEWQDLLNWPLETIEAEPILVLEHGGGRES</sequence>
<comment type="caution">
    <text evidence="3">The sequence shown here is derived from an EMBL/GenBank/DDBJ whole genome shotgun (WGS) entry which is preliminary data.</text>
</comment>
<name>A0A3E2H5F6_SCYLI</name>
<evidence type="ECO:0000256" key="2">
    <source>
        <dbReference type="SAM" id="MobiDB-lite"/>
    </source>
</evidence>
<dbReference type="Gene3D" id="4.10.240.10">
    <property type="entry name" value="Zn(2)-C6 fungal-type DNA-binding domain"/>
    <property type="match status" value="1"/>
</dbReference>
<proteinExistence type="predicted"/>
<dbReference type="PANTHER" id="PTHR47784">
    <property type="entry name" value="STEROL UPTAKE CONTROL PROTEIN 2"/>
    <property type="match status" value="1"/>
</dbReference>
<dbReference type="STRING" id="5539.A0A3E2H5F6"/>
<dbReference type="PANTHER" id="PTHR47784:SF5">
    <property type="entry name" value="STEROL UPTAKE CONTROL PROTEIN 2"/>
    <property type="match status" value="1"/>
</dbReference>
<dbReference type="GO" id="GO:0001228">
    <property type="term" value="F:DNA-binding transcription activator activity, RNA polymerase II-specific"/>
    <property type="evidence" value="ECO:0007669"/>
    <property type="project" value="TreeGrafter"/>
</dbReference>
<feature type="non-terminal residue" evidence="3">
    <location>
        <position position="1"/>
    </location>
</feature>
<dbReference type="CDD" id="cd00067">
    <property type="entry name" value="GAL4"/>
    <property type="match status" value="1"/>
</dbReference>
<keyword evidence="1" id="KW-0539">Nucleus</keyword>
<evidence type="ECO:0008006" key="5">
    <source>
        <dbReference type="Google" id="ProtNLM"/>
    </source>
</evidence>
<dbReference type="InterPro" id="IPR036864">
    <property type="entry name" value="Zn2-C6_fun-type_DNA-bd_sf"/>
</dbReference>
<feature type="compositionally biased region" description="Basic and acidic residues" evidence="2">
    <location>
        <begin position="112"/>
        <end position="122"/>
    </location>
</feature>
<evidence type="ECO:0000256" key="1">
    <source>
        <dbReference type="ARBA" id="ARBA00023242"/>
    </source>
</evidence>
<dbReference type="EMBL" id="NCSJ02000157">
    <property type="protein sequence ID" value="RFU28618.1"/>
    <property type="molecule type" value="Genomic_DNA"/>
</dbReference>
<feature type="region of interest" description="Disordered" evidence="2">
    <location>
        <begin position="1"/>
        <end position="39"/>
    </location>
</feature>
<dbReference type="AlphaFoldDB" id="A0A3E2H5F6"/>
<organism evidence="3 4">
    <name type="scientific">Scytalidium lignicola</name>
    <name type="common">Hyphomycete</name>
    <dbReference type="NCBI Taxonomy" id="5539"/>
    <lineage>
        <taxon>Eukaryota</taxon>
        <taxon>Fungi</taxon>
        <taxon>Dikarya</taxon>
        <taxon>Ascomycota</taxon>
        <taxon>Pezizomycotina</taxon>
        <taxon>Leotiomycetes</taxon>
        <taxon>Leotiomycetes incertae sedis</taxon>
        <taxon>Scytalidium</taxon>
    </lineage>
</organism>
<dbReference type="InterPro" id="IPR053157">
    <property type="entry name" value="Sterol_Uptake_Regulator"/>
</dbReference>
<dbReference type="InterPro" id="IPR001138">
    <property type="entry name" value="Zn2Cys6_DnaBD"/>
</dbReference>
<gene>
    <name evidence="3" type="ORF">B7463_g7726</name>
</gene>